<feature type="domain" description="NAD(P)-binding" evidence="1">
    <location>
        <begin position="25"/>
        <end position="338"/>
    </location>
</feature>
<dbReference type="SUPFAM" id="SSF51735">
    <property type="entry name" value="NAD(P)-binding Rossmann-fold domains"/>
    <property type="match status" value="1"/>
</dbReference>
<dbReference type="NCBIfam" id="TIGR02622">
    <property type="entry name" value="CDP_4_6_dhtase"/>
    <property type="match status" value="1"/>
</dbReference>
<sequence length="369" mass="41681">MAEWQGPVESVDLMDPIFWKDKSILITGHTGFKGGWLSLWLSILDANVIGFSLQPPTNPSFFDACGLSQRITSINGDVRDIDSLKTVCEESKPEVLVHMAAQPIVRQSYEDPIETYATNVMGTVNVLETARQCESIKVVLIITSDKCYENREWPWGYREIDPMGGFDPYSCSKGCAELITASYRQSFFADISCTQHAVAVASARAGNVIGGGDWGKDRLIPDIFKSVAAGTPLQIRSPEAIRPWQHVLDPLHGYLRLIERLYNEGNTFSDGWNFGPFDSNCQTVAWILLELKQSLGDRLQWVQDKGPHPHEAHFLKLDCSKAHQRLNWRPKLDLATALQWTAEWYQGFERGDDILALSEKQIERFKEME</sequence>
<dbReference type="Gene3D" id="3.40.50.720">
    <property type="entry name" value="NAD(P)-binding Rossmann-like Domain"/>
    <property type="match status" value="1"/>
</dbReference>
<dbReference type="InterPro" id="IPR016040">
    <property type="entry name" value="NAD(P)-bd_dom"/>
</dbReference>
<dbReference type="KEGG" id="dov:DSCO28_33550"/>
<dbReference type="Proteomes" id="UP000425960">
    <property type="component" value="Chromosome"/>
</dbReference>
<gene>
    <name evidence="2" type="primary">rfbG_2</name>
    <name evidence="2" type="ORF">DSCO28_33550</name>
</gene>
<dbReference type="EMBL" id="AP021876">
    <property type="protein sequence ID" value="BBO82789.1"/>
    <property type="molecule type" value="Genomic_DNA"/>
</dbReference>
<evidence type="ECO:0000259" key="1">
    <source>
        <dbReference type="Pfam" id="PF16363"/>
    </source>
</evidence>
<dbReference type="PANTHER" id="PTHR43000">
    <property type="entry name" value="DTDP-D-GLUCOSE 4,6-DEHYDRATASE-RELATED"/>
    <property type="match status" value="1"/>
</dbReference>
<evidence type="ECO:0000313" key="3">
    <source>
        <dbReference type="Proteomes" id="UP000425960"/>
    </source>
</evidence>
<evidence type="ECO:0000313" key="2">
    <source>
        <dbReference type="EMBL" id="BBO82789.1"/>
    </source>
</evidence>
<organism evidence="2 3">
    <name type="scientific">Desulfosarcina ovata subsp. sediminis</name>
    <dbReference type="NCBI Taxonomy" id="885957"/>
    <lineage>
        <taxon>Bacteria</taxon>
        <taxon>Pseudomonadati</taxon>
        <taxon>Thermodesulfobacteriota</taxon>
        <taxon>Desulfobacteria</taxon>
        <taxon>Desulfobacterales</taxon>
        <taxon>Desulfosarcinaceae</taxon>
        <taxon>Desulfosarcina</taxon>
    </lineage>
</organism>
<proteinExistence type="predicted"/>
<dbReference type="Gene3D" id="3.90.25.10">
    <property type="entry name" value="UDP-galactose 4-epimerase, domain 1"/>
    <property type="match status" value="1"/>
</dbReference>
<name>A0A5K7ZQP1_9BACT</name>
<protein>
    <submittedName>
        <fullName evidence="2">CDP-glucose 4,6-dehydratase</fullName>
    </submittedName>
</protein>
<accession>A0A5K7ZQP1</accession>
<dbReference type="InterPro" id="IPR013445">
    <property type="entry name" value="CDP_4_6_deHydtase"/>
</dbReference>
<dbReference type="Pfam" id="PF16363">
    <property type="entry name" value="GDP_Man_Dehyd"/>
    <property type="match status" value="1"/>
</dbReference>
<dbReference type="AlphaFoldDB" id="A0A5K7ZQP1"/>
<dbReference type="InterPro" id="IPR036291">
    <property type="entry name" value="NAD(P)-bd_dom_sf"/>
</dbReference>
<reference evidence="2 3" key="1">
    <citation type="submission" date="2019-11" db="EMBL/GenBank/DDBJ databases">
        <title>Comparative genomics of hydrocarbon-degrading Desulfosarcina strains.</title>
        <authorList>
            <person name="Watanabe M."/>
            <person name="Kojima H."/>
            <person name="Fukui M."/>
        </authorList>
    </citation>
    <scope>NUCLEOTIDE SEQUENCE [LARGE SCALE GENOMIC DNA]</scope>
    <source>
        <strain evidence="2 3">28bB2T</strain>
    </source>
</reference>
<dbReference type="CDD" id="cd05252">
    <property type="entry name" value="CDP_GD_SDR_e"/>
    <property type="match status" value="1"/>
</dbReference>